<protein>
    <submittedName>
        <fullName evidence="7">Iron complex transport system ATP-binding protein</fullName>
    </submittedName>
</protein>
<dbReference type="PROSITE" id="PS00211">
    <property type="entry name" value="ABC_TRANSPORTER_1"/>
    <property type="match status" value="1"/>
</dbReference>
<dbReference type="RefSeq" id="WP_072838513.1">
    <property type="nucleotide sequence ID" value="NZ_FQVF01000004.1"/>
</dbReference>
<keyword evidence="4" id="KW-1278">Translocase</keyword>
<dbReference type="SMART" id="SM00382">
    <property type="entry name" value="AAA"/>
    <property type="match status" value="1"/>
</dbReference>
<proteinExistence type="predicted"/>
<comment type="function">
    <text evidence="5">Part of the ABC transporter complex HmuTUV involved in hemin import. Responsible for energy coupling to the transport system.</text>
</comment>
<sequence>MTKLKLTQLLAAIPNKSPQPTHALSLTFQAGQMWGILGPNGVGKTTLLHTLAALKAPALGTIELNDQPITELHRLRLAQQIGIMFQEHQDGFPASVLETVLLGRFPHLSPWEMESEQDLALAHAALERLDLAEFAQRALNSLSGGERQRAALAALTAQAPDVWLVDEPTNHLDLHYQVAVMGLLAEQASMEKVVVMSLHDVNVAAQWCSHVLLLYPDRPPIWGKAASLLTQQNLEPLYRQKLAMTELNGKPLFVPIA</sequence>
<dbReference type="GO" id="GO:0016887">
    <property type="term" value="F:ATP hydrolysis activity"/>
    <property type="evidence" value="ECO:0007669"/>
    <property type="project" value="InterPro"/>
</dbReference>
<accession>A0A1M4WSS1</accession>
<dbReference type="CDD" id="cd03214">
    <property type="entry name" value="ABC_Iron-Siderophores_B12_Hemin"/>
    <property type="match status" value="1"/>
</dbReference>
<dbReference type="PANTHER" id="PTHR42794">
    <property type="entry name" value="HEMIN IMPORT ATP-BINDING PROTEIN HMUV"/>
    <property type="match status" value="1"/>
</dbReference>
<name>A0A1M4WSS1_9GAMM</name>
<dbReference type="AlphaFoldDB" id="A0A1M4WSS1"/>
<dbReference type="Pfam" id="PF00005">
    <property type="entry name" value="ABC_tran"/>
    <property type="match status" value="1"/>
</dbReference>
<dbReference type="EMBL" id="FQVF01000004">
    <property type="protein sequence ID" value="SHE84341.1"/>
    <property type="molecule type" value="Genomic_DNA"/>
</dbReference>
<evidence type="ECO:0000256" key="1">
    <source>
        <dbReference type="ARBA" id="ARBA00022448"/>
    </source>
</evidence>
<keyword evidence="2" id="KW-0547">Nucleotide-binding</keyword>
<dbReference type="Gene3D" id="3.40.50.300">
    <property type="entry name" value="P-loop containing nucleotide triphosphate hydrolases"/>
    <property type="match status" value="1"/>
</dbReference>
<keyword evidence="1" id="KW-0813">Transport</keyword>
<dbReference type="PROSITE" id="PS50893">
    <property type="entry name" value="ABC_TRANSPORTER_2"/>
    <property type="match status" value="1"/>
</dbReference>
<dbReference type="SUPFAM" id="SSF52540">
    <property type="entry name" value="P-loop containing nucleoside triphosphate hydrolases"/>
    <property type="match status" value="1"/>
</dbReference>
<keyword evidence="3 7" id="KW-0067">ATP-binding</keyword>
<dbReference type="InterPro" id="IPR017871">
    <property type="entry name" value="ABC_transporter-like_CS"/>
</dbReference>
<evidence type="ECO:0000313" key="7">
    <source>
        <dbReference type="EMBL" id="SHE84341.1"/>
    </source>
</evidence>
<keyword evidence="8" id="KW-1185">Reference proteome</keyword>
<dbReference type="Proteomes" id="UP000184517">
    <property type="component" value="Unassembled WGS sequence"/>
</dbReference>
<evidence type="ECO:0000256" key="4">
    <source>
        <dbReference type="ARBA" id="ARBA00022967"/>
    </source>
</evidence>
<dbReference type="GO" id="GO:0005524">
    <property type="term" value="F:ATP binding"/>
    <property type="evidence" value="ECO:0007669"/>
    <property type="project" value="UniProtKB-KW"/>
</dbReference>
<feature type="domain" description="ABC transporter" evidence="6">
    <location>
        <begin position="4"/>
        <end position="241"/>
    </location>
</feature>
<evidence type="ECO:0000256" key="5">
    <source>
        <dbReference type="ARBA" id="ARBA00037066"/>
    </source>
</evidence>
<evidence type="ECO:0000259" key="6">
    <source>
        <dbReference type="PROSITE" id="PS50893"/>
    </source>
</evidence>
<gene>
    <name evidence="7" type="ORF">SAMN02745753_00876</name>
</gene>
<evidence type="ECO:0000256" key="2">
    <source>
        <dbReference type="ARBA" id="ARBA00022741"/>
    </source>
</evidence>
<dbReference type="STRING" id="1122206.SAMN02745753_00876"/>
<reference evidence="8" key="1">
    <citation type="submission" date="2016-11" db="EMBL/GenBank/DDBJ databases">
        <authorList>
            <person name="Varghese N."/>
            <person name="Submissions S."/>
        </authorList>
    </citation>
    <scope>NUCLEOTIDE SEQUENCE [LARGE SCALE GENOMIC DNA]</scope>
    <source>
        <strain evidence="8">DSM 16579</strain>
    </source>
</reference>
<dbReference type="InterPro" id="IPR003593">
    <property type="entry name" value="AAA+_ATPase"/>
</dbReference>
<dbReference type="InterPro" id="IPR027417">
    <property type="entry name" value="P-loop_NTPase"/>
</dbReference>
<evidence type="ECO:0000256" key="3">
    <source>
        <dbReference type="ARBA" id="ARBA00022840"/>
    </source>
</evidence>
<dbReference type="InterPro" id="IPR003439">
    <property type="entry name" value="ABC_transporter-like_ATP-bd"/>
</dbReference>
<dbReference type="PANTHER" id="PTHR42794:SF1">
    <property type="entry name" value="HEMIN IMPORT ATP-BINDING PROTEIN HMUV"/>
    <property type="match status" value="1"/>
</dbReference>
<organism evidence="7 8">
    <name type="scientific">Marinomonas polaris DSM 16579</name>
    <dbReference type="NCBI Taxonomy" id="1122206"/>
    <lineage>
        <taxon>Bacteria</taxon>
        <taxon>Pseudomonadati</taxon>
        <taxon>Pseudomonadota</taxon>
        <taxon>Gammaproteobacteria</taxon>
        <taxon>Oceanospirillales</taxon>
        <taxon>Oceanospirillaceae</taxon>
        <taxon>Marinomonas</taxon>
    </lineage>
</organism>
<dbReference type="OrthoDB" id="6461291at2"/>
<evidence type="ECO:0000313" key="8">
    <source>
        <dbReference type="Proteomes" id="UP000184517"/>
    </source>
</evidence>